<accession>A0ABP6A8F7</accession>
<sequence>MRGFDRARAGQASSEAGHGPDEEAQRMAKVYEPVGFLVGTLGGLAAGQLFKRAWRSAGRSSYFPEPTAERARWPEVVAAAALQGAVFSAVRAVINRGGAAGLRRATGNWPGHR</sequence>
<dbReference type="Proteomes" id="UP001501358">
    <property type="component" value="Unassembled WGS sequence"/>
</dbReference>
<name>A0ABP6A8F7_9ACTN</name>
<gene>
    <name evidence="2" type="ORF">GCM10010406_55280</name>
</gene>
<evidence type="ECO:0000313" key="2">
    <source>
        <dbReference type="EMBL" id="GAA2512158.1"/>
    </source>
</evidence>
<proteinExistence type="predicted"/>
<comment type="caution">
    <text evidence="2">The sequence shown here is derived from an EMBL/GenBank/DDBJ whole genome shotgun (WGS) entry which is preliminary data.</text>
</comment>
<reference evidence="3" key="1">
    <citation type="journal article" date="2019" name="Int. J. Syst. Evol. Microbiol.">
        <title>The Global Catalogue of Microorganisms (GCM) 10K type strain sequencing project: providing services to taxonomists for standard genome sequencing and annotation.</title>
        <authorList>
            <consortium name="The Broad Institute Genomics Platform"/>
            <consortium name="The Broad Institute Genome Sequencing Center for Infectious Disease"/>
            <person name="Wu L."/>
            <person name="Ma J."/>
        </authorList>
    </citation>
    <scope>NUCLEOTIDE SEQUENCE [LARGE SCALE GENOMIC DNA]</scope>
    <source>
        <strain evidence="3">JCM 6307</strain>
    </source>
</reference>
<organism evidence="2 3">
    <name type="scientific">Streptomyces thermolineatus</name>
    <dbReference type="NCBI Taxonomy" id="44033"/>
    <lineage>
        <taxon>Bacteria</taxon>
        <taxon>Bacillati</taxon>
        <taxon>Actinomycetota</taxon>
        <taxon>Actinomycetes</taxon>
        <taxon>Kitasatosporales</taxon>
        <taxon>Streptomycetaceae</taxon>
        <taxon>Streptomyces</taxon>
    </lineage>
</organism>
<dbReference type="EMBL" id="BAAATA010000064">
    <property type="protein sequence ID" value="GAA2512158.1"/>
    <property type="molecule type" value="Genomic_DNA"/>
</dbReference>
<protein>
    <submittedName>
        <fullName evidence="2">DUF4235 domain-containing protein</fullName>
    </submittedName>
</protein>
<evidence type="ECO:0000256" key="1">
    <source>
        <dbReference type="SAM" id="MobiDB-lite"/>
    </source>
</evidence>
<keyword evidence="3" id="KW-1185">Reference proteome</keyword>
<dbReference type="Pfam" id="PF14019">
    <property type="entry name" value="DUF4235"/>
    <property type="match status" value="1"/>
</dbReference>
<evidence type="ECO:0000313" key="3">
    <source>
        <dbReference type="Proteomes" id="UP001501358"/>
    </source>
</evidence>
<feature type="region of interest" description="Disordered" evidence="1">
    <location>
        <begin position="1"/>
        <end position="25"/>
    </location>
</feature>
<dbReference type="InterPro" id="IPR025329">
    <property type="entry name" value="DUF4235"/>
</dbReference>